<accession>I0Z0X4</accession>
<dbReference type="Gene3D" id="3.40.630.30">
    <property type="match status" value="1"/>
</dbReference>
<dbReference type="InterPro" id="IPR036188">
    <property type="entry name" value="FAD/NAD-bd_sf"/>
</dbReference>
<dbReference type="OrthoDB" id="531840at2759"/>
<dbReference type="PRINTS" id="PR00420">
    <property type="entry name" value="RNGMNOXGNASE"/>
</dbReference>
<dbReference type="PANTHER" id="PTHR13789">
    <property type="entry name" value="MONOOXYGENASE"/>
    <property type="match status" value="1"/>
</dbReference>
<dbReference type="KEGG" id="csl:COCSUDRAFT_62795"/>
<sequence length="584" mass="65758">MKARSVSVLGGETRDKEGKNVTFREMGKMFGIDFQKKYGKSLFFLGWHEIRETLYEALPPGVVDFGRRYASYDDQGADGVIVNFKDGSSVRARMLIGADGYFSKVRRQMLDDGPPEFTGNIMWRARFPLRQEFSTDRTRWWKENLDSFGGRFAVIFPIDKDHVTFVANAPVEHLHRHNLPFQADTSRSVQEDVYEKDNLQRCLTVFHDFDERLLEVLRDTDPSTVTEHGLYERPVAKMPDEGWCRGNVTIIGDAAHAGLPNGQGLNLAIEDGAVLGWHVREGGVTPEALQKFNAERGPRVREVLTKGLDNNTGPEKIRVIYETTFRPVQGDRPGVQEHSAAVPEPGTAGQQVYAGVPFRQWLSPNGQWRVRPIREEEVGAVARLQAQAFHESSSFAPLDSLLYYVFQGEVLSGLQQKMKYSHKDGFCCLVASAASDPDKIVGVVEVSLQGEKEELNCLAEKGFAEESYAYVACMAVDRNARRGGAASALLGAAERMAGKWQQNWVLLHVYGDNFPGIRLYHRNGYADLHIDPEWWGFMGRRRRVLMAKSASVFSVGRSVQSISTNVLKMMQQQSWQEQQEQGQL</sequence>
<keyword evidence="2" id="KW-0503">Monooxygenase</keyword>
<protein>
    <submittedName>
        <fullName evidence="4">Acyl-CoA N-acyltransferase</fullName>
    </submittedName>
</protein>
<evidence type="ECO:0000256" key="2">
    <source>
        <dbReference type="ARBA" id="ARBA00023033"/>
    </source>
</evidence>
<evidence type="ECO:0000313" key="5">
    <source>
        <dbReference type="Proteomes" id="UP000007264"/>
    </source>
</evidence>
<dbReference type="Proteomes" id="UP000007264">
    <property type="component" value="Unassembled WGS sequence"/>
</dbReference>
<organism evidence="4 5">
    <name type="scientific">Coccomyxa subellipsoidea (strain C-169)</name>
    <name type="common">Green microalga</name>
    <dbReference type="NCBI Taxonomy" id="574566"/>
    <lineage>
        <taxon>Eukaryota</taxon>
        <taxon>Viridiplantae</taxon>
        <taxon>Chlorophyta</taxon>
        <taxon>core chlorophytes</taxon>
        <taxon>Trebouxiophyceae</taxon>
        <taxon>Trebouxiophyceae incertae sedis</taxon>
        <taxon>Coccomyxaceae</taxon>
        <taxon>Coccomyxa</taxon>
        <taxon>Coccomyxa subellipsoidea</taxon>
    </lineage>
</organism>
<dbReference type="eggNOG" id="KOG2614">
    <property type="taxonomic scope" value="Eukaryota"/>
</dbReference>
<dbReference type="InterPro" id="IPR050493">
    <property type="entry name" value="FAD-dep_Monooxygenase_BioMet"/>
</dbReference>
<dbReference type="GeneID" id="17042291"/>
<dbReference type="RefSeq" id="XP_005648837.1">
    <property type="nucleotide sequence ID" value="XM_005648780.1"/>
</dbReference>
<dbReference type="InterPro" id="IPR016181">
    <property type="entry name" value="Acyl_CoA_acyltransferase"/>
</dbReference>
<reference evidence="4 5" key="1">
    <citation type="journal article" date="2012" name="Genome Biol.">
        <title>The genome of the polar eukaryotic microalga coccomyxa subellipsoidea reveals traits of cold adaptation.</title>
        <authorList>
            <person name="Blanc G."/>
            <person name="Agarkova I."/>
            <person name="Grimwood J."/>
            <person name="Kuo A."/>
            <person name="Brueggeman A."/>
            <person name="Dunigan D."/>
            <person name="Gurnon J."/>
            <person name="Ladunga I."/>
            <person name="Lindquist E."/>
            <person name="Lucas S."/>
            <person name="Pangilinan J."/>
            <person name="Proschold T."/>
            <person name="Salamov A."/>
            <person name="Schmutz J."/>
            <person name="Weeks D."/>
            <person name="Yamada T."/>
            <person name="Claverie J.M."/>
            <person name="Grigoriev I."/>
            <person name="Van Etten J."/>
            <person name="Lomsadze A."/>
            <person name="Borodovsky M."/>
        </authorList>
    </citation>
    <scope>NUCLEOTIDE SEQUENCE [LARGE SCALE GENOMIC DNA]</scope>
    <source>
        <strain evidence="4 5">C-169</strain>
    </source>
</reference>
<dbReference type="GO" id="GO:0016747">
    <property type="term" value="F:acyltransferase activity, transferring groups other than amino-acyl groups"/>
    <property type="evidence" value="ECO:0007669"/>
    <property type="project" value="InterPro"/>
</dbReference>
<dbReference type="EMBL" id="AGSI01000006">
    <property type="protein sequence ID" value="EIE24293.1"/>
    <property type="molecule type" value="Genomic_DNA"/>
</dbReference>
<dbReference type="Gene3D" id="3.50.50.60">
    <property type="entry name" value="FAD/NAD(P)-binding domain"/>
    <property type="match status" value="1"/>
</dbReference>
<name>I0Z0X4_COCSC</name>
<dbReference type="InterPro" id="IPR000182">
    <property type="entry name" value="GNAT_dom"/>
</dbReference>
<evidence type="ECO:0000256" key="1">
    <source>
        <dbReference type="ARBA" id="ARBA00023002"/>
    </source>
</evidence>
<evidence type="ECO:0000259" key="3">
    <source>
        <dbReference type="PROSITE" id="PS51186"/>
    </source>
</evidence>
<gene>
    <name evidence="4" type="ORF">COCSUDRAFT_62795</name>
</gene>
<dbReference type="AlphaFoldDB" id="I0Z0X4"/>
<dbReference type="SUPFAM" id="SSF55729">
    <property type="entry name" value="Acyl-CoA N-acyltransferases (Nat)"/>
    <property type="match status" value="1"/>
</dbReference>
<keyword evidence="1" id="KW-0560">Oxidoreductase</keyword>
<dbReference type="SUPFAM" id="SSF51905">
    <property type="entry name" value="FAD/NAD(P)-binding domain"/>
    <property type="match status" value="1"/>
</dbReference>
<dbReference type="PANTHER" id="PTHR13789:SF309">
    <property type="entry name" value="PUTATIVE (AFU_ORTHOLOGUE AFUA_6G14510)-RELATED"/>
    <property type="match status" value="1"/>
</dbReference>
<dbReference type="GO" id="GO:0004497">
    <property type="term" value="F:monooxygenase activity"/>
    <property type="evidence" value="ECO:0007669"/>
    <property type="project" value="UniProtKB-KW"/>
</dbReference>
<evidence type="ECO:0000313" key="4">
    <source>
        <dbReference type="EMBL" id="EIE24293.1"/>
    </source>
</evidence>
<dbReference type="Pfam" id="PF01494">
    <property type="entry name" value="FAD_binding_3"/>
    <property type="match status" value="1"/>
</dbReference>
<comment type="caution">
    <text evidence="4">The sequence shown here is derived from an EMBL/GenBank/DDBJ whole genome shotgun (WGS) entry which is preliminary data.</text>
</comment>
<dbReference type="InterPro" id="IPR002938">
    <property type="entry name" value="FAD-bd"/>
</dbReference>
<dbReference type="GO" id="GO:0071949">
    <property type="term" value="F:FAD binding"/>
    <property type="evidence" value="ECO:0007669"/>
    <property type="project" value="InterPro"/>
</dbReference>
<feature type="domain" description="N-acetyltransferase" evidence="3">
    <location>
        <begin position="368"/>
        <end position="551"/>
    </location>
</feature>
<dbReference type="Pfam" id="PF00583">
    <property type="entry name" value="Acetyltransf_1"/>
    <property type="match status" value="1"/>
</dbReference>
<dbReference type="PROSITE" id="PS51186">
    <property type="entry name" value="GNAT"/>
    <property type="match status" value="1"/>
</dbReference>
<proteinExistence type="predicted"/>
<keyword evidence="5" id="KW-1185">Reference proteome</keyword>